<name>A0A4Z0LY20_9GAMM</name>
<comment type="caution">
    <text evidence="1">The sequence shown here is derived from an EMBL/GenBank/DDBJ whole genome shotgun (WGS) entry which is preliminary data.</text>
</comment>
<dbReference type="EMBL" id="SRLE01000011">
    <property type="protein sequence ID" value="TGD72171.1"/>
    <property type="molecule type" value="Genomic_DNA"/>
</dbReference>
<organism evidence="1 2">
    <name type="scientific">Mangrovimicrobium sediminis</name>
    <dbReference type="NCBI Taxonomy" id="2562682"/>
    <lineage>
        <taxon>Bacteria</taxon>
        <taxon>Pseudomonadati</taxon>
        <taxon>Pseudomonadota</taxon>
        <taxon>Gammaproteobacteria</taxon>
        <taxon>Cellvibrionales</taxon>
        <taxon>Halieaceae</taxon>
        <taxon>Mangrovimicrobium</taxon>
    </lineage>
</organism>
<dbReference type="AlphaFoldDB" id="A0A4Z0LY20"/>
<dbReference type="Proteomes" id="UP000298050">
    <property type="component" value="Unassembled WGS sequence"/>
</dbReference>
<protein>
    <submittedName>
        <fullName evidence="1">Uncharacterized protein</fullName>
    </submittedName>
</protein>
<proteinExistence type="predicted"/>
<evidence type="ECO:0000313" key="1">
    <source>
        <dbReference type="EMBL" id="TGD72171.1"/>
    </source>
</evidence>
<evidence type="ECO:0000313" key="2">
    <source>
        <dbReference type="Proteomes" id="UP000298050"/>
    </source>
</evidence>
<reference evidence="1 2" key="1">
    <citation type="submission" date="2019-04" db="EMBL/GenBank/DDBJ databases">
        <title>Taxonomy of novel Haliea sp. from mangrove soil of West Coast of India.</title>
        <authorList>
            <person name="Verma A."/>
            <person name="Kumar P."/>
            <person name="Krishnamurthi S."/>
        </authorList>
    </citation>
    <scope>NUCLEOTIDE SEQUENCE [LARGE SCALE GENOMIC DNA]</scope>
    <source>
        <strain evidence="1 2">SAOS-164</strain>
    </source>
</reference>
<gene>
    <name evidence="1" type="ORF">E4634_16010</name>
</gene>
<sequence length="138" mass="16430">MSEYLQLQERTWYGWQMLPGYGNGYQPYYSPIFVQQVKPLKTGKGLLELKFFNAFYAEGVQGFELRMKVQDRHLEYLIAQLDYPDEHRNAIISTISFDWVREMLPTLWYHRPPAHFDGLASSECQYYLSQAFFGRLRP</sequence>
<accession>A0A4Z0LY20</accession>
<keyword evidence="2" id="KW-1185">Reference proteome</keyword>